<evidence type="ECO:0000313" key="2">
    <source>
        <dbReference type="EMBL" id="MBU3876855.1"/>
    </source>
</evidence>
<evidence type="ECO:0000259" key="1">
    <source>
        <dbReference type="Pfam" id="PF24963"/>
    </source>
</evidence>
<proteinExistence type="predicted"/>
<gene>
    <name evidence="2" type="ORF">HGO97_013660</name>
</gene>
<evidence type="ECO:0000313" key="3">
    <source>
        <dbReference type="Proteomes" id="UP000723714"/>
    </source>
</evidence>
<feature type="domain" description="DUF7768" evidence="1">
    <location>
        <begin position="4"/>
        <end position="98"/>
    </location>
</feature>
<accession>A0ABS6D5L6</accession>
<organism evidence="2 3">
    <name type="scientific">Faecalicatena faecalis</name>
    <dbReference type="NCBI Taxonomy" id="2726362"/>
    <lineage>
        <taxon>Bacteria</taxon>
        <taxon>Bacillati</taxon>
        <taxon>Bacillota</taxon>
        <taxon>Clostridia</taxon>
        <taxon>Lachnospirales</taxon>
        <taxon>Lachnospiraceae</taxon>
        <taxon>Faecalicatena</taxon>
    </lineage>
</organism>
<dbReference type="InterPro" id="IPR056670">
    <property type="entry name" value="DUF7768"/>
</dbReference>
<protein>
    <recommendedName>
        <fullName evidence="1">DUF7768 domain-containing protein</fullName>
    </recommendedName>
</protein>
<name>A0ABS6D5L6_9FIRM</name>
<reference evidence="2 3" key="1">
    <citation type="submission" date="2021-06" db="EMBL/GenBank/DDBJ databases">
        <title>Faecalicatena sp. nov. isolated from porcine feces.</title>
        <authorList>
            <person name="Oh B.S."/>
            <person name="Lee J.H."/>
        </authorList>
    </citation>
    <scope>NUCLEOTIDE SEQUENCE [LARGE SCALE GENOMIC DNA]</scope>
    <source>
        <strain evidence="2 3">AGMB00832</strain>
    </source>
</reference>
<dbReference type="EMBL" id="JABACJ020000013">
    <property type="protein sequence ID" value="MBU3876855.1"/>
    <property type="molecule type" value="Genomic_DNA"/>
</dbReference>
<dbReference type="RefSeq" id="WP_216242704.1">
    <property type="nucleotide sequence ID" value="NZ_JABACJ020000013.1"/>
</dbReference>
<dbReference type="Proteomes" id="UP000723714">
    <property type="component" value="Unassembled WGS sequence"/>
</dbReference>
<sequence>MKRPLAYITTAWNGEPDIDTALAIQYCRIAYEAGFSPICPLLYLPLFINDAIPEEHKDGIDMRRDMLRRARVLVVCGGAVDEDVKNDIAVAQRLNITATTLDGIVTVNHQGRNADDV</sequence>
<keyword evidence="3" id="KW-1185">Reference proteome</keyword>
<dbReference type="Pfam" id="PF24963">
    <property type="entry name" value="DUF7768"/>
    <property type="match status" value="1"/>
</dbReference>
<comment type="caution">
    <text evidence="2">The sequence shown here is derived from an EMBL/GenBank/DDBJ whole genome shotgun (WGS) entry which is preliminary data.</text>
</comment>